<organism evidence="2">
    <name type="scientific">Anguilla anguilla</name>
    <name type="common">European freshwater eel</name>
    <name type="synonym">Muraena anguilla</name>
    <dbReference type="NCBI Taxonomy" id="7936"/>
    <lineage>
        <taxon>Eukaryota</taxon>
        <taxon>Metazoa</taxon>
        <taxon>Chordata</taxon>
        <taxon>Craniata</taxon>
        <taxon>Vertebrata</taxon>
        <taxon>Euteleostomi</taxon>
        <taxon>Actinopterygii</taxon>
        <taxon>Neopterygii</taxon>
        <taxon>Teleostei</taxon>
        <taxon>Anguilliformes</taxon>
        <taxon>Anguillidae</taxon>
        <taxon>Anguilla</taxon>
    </lineage>
</organism>
<reference evidence="2" key="2">
    <citation type="journal article" date="2015" name="Fish Shellfish Immunol.">
        <title>Early steps in the European eel (Anguilla anguilla)-Vibrio vulnificus interaction in the gills: Role of the RtxA13 toxin.</title>
        <authorList>
            <person name="Callol A."/>
            <person name="Pajuelo D."/>
            <person name="Ebbesson L."/>
            <person name="Teles M."/>
            <person name="MacKenzie S."/>
            <person name="Amaro C."/>
        </authorList>
    </citation>
    <scope>NUCLEOTIDE SEQUENCE</scope>
</reference>
<reference evidence="2" key="1">
    <citation type="submission" date="2014-11" db="EMBL/GenBank/DDBJ databases">
        <authorList>
            <person name="Amaro Gonzalez C."/>
        </authorList>
    </citation>
    <scope>NUCLEOTIDE SEQUENCE</scope>
</reference>
<dbReference type="EMBL" id="GBXM01088213">
    <property type="protein sequence ID" value="JAH20364.1"/>
    <property type="molecule type" value="Transcribed_RNA"/>
</dbReference>
<dbReference type="AlphaFoldDB" id="A0A0E9QU69"/>
<sequence length="49" mass="5778">MIMFCHQKKHTCLTVHWMFCKILLAARCHLSFFLCRVFVFVFLGGGVRT</sequence>
<keyword evidence="1" id="KW-1133">Transmembrane helix</keyword>
<protein>
    <submittedName>
        <fullName evidence="2">Uncharacterized protein</fullName>
    </submittedName>
</protein>
<evidence type="ECO:0000256" key="1">
    <source>
        <dbReference type="SAM" id="Phobius"/>
    </source>
</evidence>
<feature type="transmembrane region" description="Helical" evidence="1">
    <location>
        <begin position="21"/>
        <end position="43"/>
    </location>
</feature>
<name>A0A0E9QU69_ANGAN</name>
<keyword evidence="1" id="KW-0812">Transmembrane</keyword>
<proteinExistence type="predicted"/>
<evidence type="ECO:0000313" key="2">
    <source>
        <dbReference type="EMBL" id="JAH20364.1"/>
    </source>
</evidence>
<accession>A0A0E9QU69</accession>
<keyword evidence="1" id="KW-0472">Membrane</keyword>